<feature type="compositionally biased region" description="Low complexity" evidence="6">
    <location>
        <begin position="148"/>
        <end position="157"/>
    </location>
</feature>
<sequence length="931" mass="97047">MSVSTVLAKALFDNTAESPEELAFRKGDILMVLEQEQSGGPGWWLCSLHGRQGIAPANRLRLLQTAPPPGSDPCRGSSEDSVYLSPGAPLARTANDADGVYRSPPAVGEGRGAGSRPGELRRTEGGRPRSHSSSGTRPRPDWDIGVVGRPRSPSLRGRGTDMTGAVYQSPVSPAPAAAQHARQPGAHLASESVYLAPSGVPRTADEAEDATYLVPRETITTGASDDCYLVPKGTPLAGDDVYQSPTGGSVASAFCSNGPLITNGTTATPQSKANQDTPGMYQTPTSVGVSLPRTPATILAHHYPPQITSAQASPRALLKGASPTPAAARGKPGLASHRGSPLLIRAGQVRAPGSPNFARKPPPPAPPVRSVTRKDTQPSQLSADSNSVPKSAAQATSASLQQEEGKQRAAPQGTEERTSNGVEKSSSVQNQKGENQDYSDPVDDQVYDVPTITLTKATVDVQPDEADDEVYSVPTLPGVPLAPGESTSSLCGEEVPQVGRVSCVPGSEKRVSGGDNSRGDSEPDGGIYDMPALTVEVLPHSSSSSSTSTRRLSVSSNGSGDMQWRASLSSLVHSVLTTVSNSPSTLSSRDLATSLAEILSTWKASHSGDPPPPLQQAWARLSDLLPALSAVGSAPPSEGLLSLVQRSLEESTLLLQAQGRPRLPSQESLSRRPLPALPVPDGKSSGGGMGSRKSSWIQERPLPPTPQPAFPLPPTPATVMLTVGPADEEDDPSNEYAGIGLTPIPAPVPTGDSVGYVKLQGKPEPPPDARTENGQTQTITSEPRLTPSPPLPVSLCLEDSELLSFYSSQSLAHLSCLADAVDVLFSSVKGNQPPRIFVARGKSLIVTAHKLVFIGDTLSRLLTSADLRAKITTSGGRLCQALKAVVVATKGAAQNYPSVSATQEMVDRVAELSQQAAGFSTLLQRLAEISS</sequence>
<name>A0A3P8PGX7_ASTCA</name>
<evidence type="ECO:0000313" key="9">
    <source>
        <dbReference type="Proteomes" id="UP000265100"/>
    </source>
</evidence>
<gene>
    <name evidence="8" type="primary">EFS</name>
</gene>
<feature type="region of interest" description="Disordered" evidence="6">
    <location>
        <begin position="501"/>
        <end position="560"/>
    </location>
</feature>
<feature type="compositionally biased region" description="Basic and acidic residues" evidence="6">
    <location>
        <begin position="507"/>
        <end position="521"/>
    </location>
</feature>
<feature type="compositionally biased region" description="Polar residues" evidence="6">
    <location>
        <begin position="772"/>
        <end position="783"/>
    </location>
</feature>
<dbReference type="FunFam" id="2.30.30.40:FF:000009">
    <property type="entry name" value="Breast cancer anti-estrogen resistance 1"/>
    <property type="match status" value="1"/>
</dbReference>
<dbReference type="CDD" id="cd12003">
    <property type="entry name" value="SH3_EFS"/>
    <property type="match status" value="1"/>
</dbReference>
<dbReference type="FunFam" id="1.20.120.230:FF:000001">
    <property type="entry name" value="Breast cancer anti-estrogen resistance 1"/>
    <property type="match status" value="1"/>
</dbReference>
<proteinExistence type="inferred from homology"/>
<dbReference type="Pfam" id="PF12026">
    <property type="entry name" value="CAS_C"/>
    <property type="match status" value="1"/>
</dbReference>
<feature type="region of interest" description="Disordered" evidence="6">
    <location>
        <begin position="761"/>
        <end position="787"/>
    </location>
</feature>
<feature type="compositionally biased region" description="Polar residues" evidence="6">
    <location>
        <begin position="419"/>
        <end position="438"/>
    </location>
</feature>
<keyword evidence="9" id="KW-1185">Reference proteome</keyword>
<feature type="compositionally biased region" description="Basic and acidic residues" evidence="6">
    <location>
        <begin position="118"/>
        <end position="127"/>
    </location>
</feature>
<feature type="compositionally biased region" description="Low complexity" evidence="6">
    <location>
        <begin position="541"/>
        <end position="556"/>
    </location>
</feature>
<dbReference type="PANTHER" id="PTHR10654:SF21">
    <property type="entry name" value="EMBRYONAL FYN-ASSOCIATED SUBSTRATE"/>
    <property type="match status" value="1"/>
</dbReference>
<dbReference type="PROSITE" id="PS50002">
    <property type="entry name" value="SH3"/>
    <property type="match status" value="1"/>
</dbReference>
<feature type="compositionally biased region" description="Low complexity" evidence="6">
    <location>
        <begin position="165"/>
        <end position="185"/>
    </location>
</feature>
<evidence type="ECO:0000256" key="6">
    <source>
        <dbReference type="SAM" id="MobiDB-lite"/>
    </source>
</evidence>
<dbReference type="SUPFAM" id="SSF50044">
    <property type="entry name" value="SH3-domain"/>
    <property type="match status" value="1"/>
</dbReference>
<feature type="compositionally biased region" description="Pro residues" evidence="6">
    <location>
        <begin position="701"/>
        <end position="711"/>
    </location>
</feature>
<feature type="region of interest" description="Disordered" evidence="6">
    <location>
        <begin position="657"/>
        <end position="711"/>
    </location>
</feature>
<reference evidence="8" key="2">
    <citation type="submission" date="2025-08" db="UniProtKB">
        <authorList>
            <consortium name="Ensembl"/>
        </authorList>
    </citation>
    <scope>IDENTIFICATION</scope>
</reference>
<feature type="compositionally biased region" description="Polar residues" evidence="6">
    <location>
        <begin position="377"/>
        <end position="389"/>
    </location>
</feature>
<feature type="region of interest" description="Disordered" evidence="6">
    <location>
        <begin position="351"/>
        <end position="444"/>
    </location>
</feature>
<dbReference type="GO" id="GO:0007155">
    <property type="term" value="P:cell adhesion"/>
    <property type="evidence" value="ECO:0007669"/>
    <property type="project" value="UniProtKB-KW"/>
</dbReference>
<reference evidence="8" key="1">
    <citation type="submission" date="2018-05" db="EMBL/GenBank/DDBJ databases">
        <authorList>
            <person name="Datahose"/>
        </authorList>
    </citation>
    <scope>NUCLEOTIDE SEQUENCE</scope>
</reference>
<dbReference type="Proteomes" id="UP000265100">
    <property type="component" value="Chromosome 3"/>
</dbReference>
<comment type="similarity">
    <text evidence="1">Belongs to the CAS family.</text>
</comment>
<dbReference type="Gene3D" id="1.20.120.230">
    <property type="entry name" value="Alpha-catenin/vinculin-like"/>
    <property type="match status" value="1"/>
</dbReference>
<dbReference type="Pfam" id="PF00018">
    <property type="entry name" value="SH3_1"/>
    <property type="match status" value="1"/>
</dbReference>
<dbReference type="GeneTree" id="ENSGT00950000183008"/>
<feature type="region of interest" description="Disordered" evidence="6">
    <location>
        <begin position="64"/>
        <end position="185"/>
    </location>
</feature>
<dbReference type="InterPro" id="IPR021901">
    <property type="entry name" value="CAS_C"/>
</dbReference>
<dbReference type="PANTHER" id="PTHR10654">
    <property type="entry name" value="CAS SCAFFOLDING PROTEIN"/>
    <property type="match status" value="1"/>
</dbReference>
<dbReference type="GO" id="GO:0016477">
    <property type="term" value="P:cell migration"/>
    <property type="evidence" value="ECO:0007669"/>
    <property type="project" value="TreeGrafter"/>
</dbReference>
<dbReference type="InterPro" id="IPR037362">
    <property type="entry name" value="CAS_fam"/>
</dbReference>
<organism evidence="8 9">
    <name type="scientific">Astatotilapia calliptera</name>
    <name type="common">Eastern happy</name>
    <name type="synonym">Chromis callipterus</name>
    <dbReference type="NCBI Taxonomy" id="8154"/>
    <lineage>
        <taxon>Eukaryota</taxon>
        <taxon>Metazoa</taxon>
        <taxon>Chordata</taxon>
        <taxon>Craniata</taxon>
        <taxon>Vertebrata</taxon>
        <taxon>Euteleostomi</taxon>
        <taxon>Actinopterygii</taxon>
        <taxon>Neopterygii</taxon>
        <taxon>Teleostei</taxon>
        <taxon>Neoteleostei</taxon>
        <taxon>Acanthomorphata</taxon>
        <taxon>Ovalentaria</taxon>
        <taxon>Cichlomorphae</taxon>
        <taxon>Cichliformes</taxon>
        <taxon>Cichlidae</taxon>
        <taxon>African cichlids</taxon>
        <taxon>Pseudocrenilabrinae</taxon>
        <taxon>Haplochromini</taxon>
        <taxon>Astatotilapia</taxon>
    </lineage>
</organism>
<dbReference type="SMART" id="SM00326">
    <property type="entry name" value="SH3"/>
    <property type="match status" value="1"/>
</dbReference>
<accession>A0A3P8PGX7</accession>
<reference evidence="8" key="3">
    <citation type="submission" date="2025-09" db="UniProtKB">
        <authorList>
            <consortium name="Ensembl"/>
        </authorList>
    </citation>
    <scope>IDENTIFICATION</scope>
</reference>
<evidence type="ECO:0000256" key="2">
    <source>
        <dbReference type="ARBA" id="ARBA00022443"/>
    </source>
</evidence>
<keyword evidence="3" id="KW-0597">Phosphoprotein</keyword>
<feature type="region of interest" description="Disordered" evidence="6">
    <location>
        <begin position="316"/>
        <end position="339"/>
    </location>
</feature>
<keyword evidence="4" id="KW-0130">Cell adhesion</keyword>
<dbReference type="Bgee" id="ENSACLG00000011128">
    <property type="expression patterns" value="Expressed in anal fin and 7 other cell types or tissues"/>
</dbReference>
<evidence type="ECO:0000256" key="1">
    <source>
        <dbReference type="ARBA" id="ARBA00007848"/>
    </source>
</evidence>
<keyword evidence="2 5" id="KW-0728">SH3 domain</keyword>
<evidence type="ECO:0000259" key="7">
    <source>
        <dbReference type="PROSITE" id="PS50002"/>
    </source>
</evidence>
<dbReference type="InterPro" id="IPR001452">
    <property type="entry name" value="SH3_domain"/>
</dbReference>
<evidence type="ECO:0000256" key="3">
    <source>
        <dbReference type="ARBA" id="ARBA00022553"/>
    </source>
</evidence>
<evidence type="ECO:0000256" key="4">
    <source>
        <dbReference type="ARBA" id="ARBA00022889"/>
    </source>
</evidence>
<dbReference type="InterPro" id="IPR035747">
    <property type="entry name" value="EFS_SH3"/>
</dbReference>
<dbReference type="Ensembl" id="ENSACLT00000016694.2">
    <property type="protein sequence ID" value="ENSACLP00000016310.2"/>
    <property type="gene ID" value="ENSACLG00000011128.2"/>
</dbReference>
<dbReference type="GO" id="GO:0005886">
    <property type="term" value="C:plasma membrane"/>
    <property type="evidence" value="ECO:0007669"/>
    <property type="project" value="TreeGrafter"/>
</dbReference>
<dbReference type="InterPro" id="IPR036028">
    <property type="entry name" value="SH3-like_dom_sf"/>
</dbReference>
<feature type="compositionally biased region" description="Low complexity" evidence="6">
    <location>
        <begin position="391"/>
        <end position="402"/>
    </location>
</feature>
<dbReference type="GO" id="GO:0005737">
    <property type="term" value="C:cytoplasm"/>
    <property type="evidence" value="ECO:0007669"/>
    <property type="project" value="TreeGrafter"/>
</dbReference>
<dbReference type="Gene3D" id="2.30.30.40">
    <property type="entry name" value="SH3 Domains"/>
    <property type="match status" value="1"/>
</dbReference>
<evidence type="ECO:0000256" key="5">
    <source>
        <dbReference type="PROSITE-ProRule" id="PRU00192"/>
    </source>
</evidence>
<feature type="domain" description="SH3" evidence="7">
    <location>
        <begin position="3"/>
        <end position="65"/>
    </location>
</feature>
<evidence type="ECO:0000313" key="8">
    <source>
        <dbReference type="Ensembl" id="ENSACLP00000016310.2"/>
    </source>
</evidence>
<dbReference type="GO" id="GO:0007169">
    <property type="term" value="P:cell surface receptor protein tyrosine kinase signaling pathway"/>
    <property type="evidence" value="ECO:0007669"/>
    <property type="project" value="TreeGrafter"/>
</dbReference>
<dbReference type="AlphaFoldDB" id="A0A3P8PGX7"/>
<protein>
    <recommendedName>
        <fullName evidence="7">SH3 domain-containing protein</fullName>
    </recommendedName>
</protein>